<dbReference type="Proteomes" id="UP000005220">
    <property type="component" value="Chromosome 4"/>
</dbReference>
<dbReference type="HOGENOM" id="CLU_383646_0_0_1"/>
<evidence type="ECO:0000313" key="6">
    <source>
        <dbReference type="EMBL" id="CCF58052.1"/>
    </source>
</evidence>
<dbReference type="AlphaFoldDB" id="H2AUK2"/>
<dbReference type="GO" id="GO:0003684">
    <property type="term" value="F:damaged DNA binding"/>
    <property type="evidence" value="ECO:0007669"/>
    <property type="project" value="EnsemblFungi"/>
</dbReference>
<evidence type="ECO:0000256" key="4">
    <source>
        <dbReference type="SAM" id="Coils"/>
    </source>
</evidence>
<feature type="region of interest" description="Disordered" evidence="5">
    <location>
        <begin position="142"/>
        <end position="164"/>
    </location>
</feature>
<dbReference type="Pfam" id="PF09798">
    <property type="entry name" value="LCD1"/>
    <property type="match status" value="1"/>
</dbReference>
<organism evidence="6 7">
    <name type="scientific">Kazachstania africana (strain ATCC 22294 / BCRC 22015 / CBS 2517 / CECT 1963 / NBRC 1671 / NRRL Y-8276)</name>
    <name type="common">Yeast</name>
    <name type="synonym">Kluyveromyces africanus</name>
    <dbReference type="NCBI Taxonomy" id="1071382"/>
    <lineage>
        <taxon>Eukaryota</taxon>
        <taxon>Fungi</taxon>
        <taxon>Dikarya</taxon>
        <taxon>Ascomycota</taxon>
        <taxon>Saccharomycotina</taxon>
        <taxon>Saccharomycetes</taxon>
        <taxon>Saccharomycetales</taxon>
        <taxon>Saccharomycetaceae</taxon>
        <taxon>Kazachstania</taxon>
    </lineage>
</organism>
<evidence type="ECO:0000256" key="5">
    <source>
        <dbReference type="SAM" id="MobiDB-lite"/>
    </source>
</evidence>
<dbReference type="STRING" id="1071382.H2AUK2"/>
<dbReference type="GO" id="GO:0000077">
    <property type="term" value="P:DNA damage checkpoint signaling"/>
    <property type="evidence" value="ECO:0007669"/>
    <property type="project" value="EnsemblFungi"/>
</dbReference>
<sequence>MDDFSSSDDDDLLQELIKRPSRYTQVSSTQTQVAQTQEPLWQTNAQKGKIDGHNTNQIKYDAAEAQLLKAQGEASMLRDKIALLNAEKEKDRLVQANNVHELKASFQQDINKLSLLIQKLEDRKKFLAIENKSLLSKKILPASSPSTSSLKKDSSSSSRSPLAKKRKIESDDLLKKQFVPLNPNKIVSDETSDFFDSIVSHRIAGSELPTIEILNVIKFQYIDSFHFKTFHILKDESIGKSIINMILRCKKSMSLDRCIDTLLENLAVLIKEISFHAKESKLTVPFLVALMHQVITFRPSAVPNLALKDLFLFICDLIKRYQRVLKQSLHKSPFDLDFEPQIFQYKFIENLIVFYSFDVLETSVRILQSHPNVVFSDFLDSEVLSSFEAVYKLSLTISFKPVLNVIFNTVEILSILANILVTYDKQNDEDFLIPSSWWKDVITRLYHVLSKSIINANVYDSDDVNILSNNKFNDIYSLCRNTGENRLGNLVSKLVHKDKLQGIPRVISKDDIPSLESDKVNFQFERWAFHLKSLILNVFENIIMIYPNDNNTGRGEMFVNLSTLISKEQEAMINRGIGQDSPNLAIKVRFIENILAIIYQLWIQSSAQISQEQMKETKHKLAMALWRIIVSQQDGHSKNMLELKDHCHLVEKFHNLSLLEQVSYYDDALETTPEYVAQELRDELKNRSLGVMQVKYGDVYQEMAKNILESELGSFASMEESDSLYMAMGL</sequence>
<dbReference type="KEGG" id="kaf:KAFR_0D04040"/>
<evidence type="ECO:0000256" key="3">
    <source>
        <dbReference type="ARBA" id="ARBA00023242"/>
    </source>
</evidence>
<keyword evidence="4" id="KW-0175">Coiled coil</keyword>
<proteinExistence type="predicted"/>
<evidence type="ECO:0008006" key="8">
    <source>
        <dbReference type="Google" id="ProtNLM"/>
    </source>
</evidence>
<reference evidence="6 7" key="1">
    <citation type="journal article" date="2011" name="Proc. Natl. Acad. Sci. U.S.A.">
        <title>Evolutionary erosion of yeast sex chromosomes by mating-type switching accidents.</title>
        <authorList>
            <person name="Gordon J.L."/>
            <person name="Armisen D."/>
            <person name="Proux-Wera E."/>
            <person name="Oheigeartaigh S.S."/>
            <person name="Byrne K.P."/>
            <person name="Wolfe K.H."/>
        </authorList>
    </citation>
    <scope>NUCLEOTIDE SEQUENCE [LARGE SCALE GENOMIC DNA]</scope>
    <source>
        <strain evidence="7">ATCC 22294 / BCRC 22015 / CBS 2517 / CECT 1963 / NBRC 1671 / NRRL Y-8276</strain>
    </source>
</reference>
<evidence type="ECO:0000256" key="2">
    <source>
        <dbReference type="ARBA" id="ARBA00022763"/>
    </source>
</evidence>
<dbReference type="GO" id="GO:0007004">
    <property type="term" value="P:telomere maintenance via telomerase"/>
    <property type="evidence" value="ECO:0007669"/>
    <property type="project" value="EnsemblFungi"/>
</dbReference>
<evidence type="ECO:0000256" key="1">
    <source>
        <dbReference type="ARBA" id="ARBA00004123"/>
    </source>
</evidence>
<dbReference type="InterPro" id="IPR018622">
    <property type="entry name" value="DNA_damage_chkpnt_Lcd1"/>
</dbReference>
<dbReference type="InParanoid" id="H2AUK2"/>
<accession>H2AUK2</accession>
<dbReference type="GeneID" id="13882376"/>
<dbReference type="GO" id="GO:0045184">
    <property type="term" value="P:establishment of protein localization"/>
    <property type="evidence" value="ECO:0007669"/>
    <property type="project" value="EnsemblFungi"/>
</dbReference>
<keyword evidence="7" id="KW-1185">Reference proteome</keyword>
<dbReference type="eggNOG" id="ENOG502QQI0">
    <property type="taxonomic scope" value="Eukaryota"/>
</dbReference>
<keyword evidence="2" id="KW-0227">DNA damage</keyword>
<name>H2AUK2_KAZAF</name>
<dbReference type="GO" id="GO:0000228">
    <property type="term" value="C:nuclear chromosome"/>
    <property type="evidence" value="ECO:0007669"/>
    <property type="project" value="EnsemblFungi"/>
</dbReference>
<dbReference type="GO" id="GO:0070310">
    <property type="term" value="C:ATR-ATRIP complex"/>
    <property type="evidence" value="ECO:0007669"/>
    <property type="project" value="EnsemblFungi"/>
</dbReference>
<dbReference type="FunCoup" id="H2AUK2">
    <property type="interactions" value="203"/>
</dbReference>
<feature type="coiled-coil region" evidence="4">
    <location>
        <begin position="60"/>
        <end position="137"/>
    </location>
</feature>
<gene>
    <name evidence="6" type="primary">KAFR0D04040</name>
    <name evidence="6" type="ORF">KAFR_0D04040</name>
</gene>
<evidence type="ECO:0000313" key="7">
    <source>
        <dbReference type="Proteomes" id="UP000005220"/>
    </source>
</evidence>
<comment type="subcellular location">
    <subcellularLocation>
        <location evidence="1">Nucleus</location>
    </subcellularLocation>
</comment>
<protein>
    <recommendedName>
        <fullName evidence="8">DNA damage checkpoint protein LCD1</fullName>
    </recommendedName>
</protein>
<dbReference type="EMBL" id="HE650824">
    <property type="protein sequence ID" value="CCF58052.1"/>
    <property type="molecule type" value="Genomic_DNA"/>
</dbReference>
<dbReference type="OrthoDB" id="4078000at2759"/>
<feature type="compositionally biased region" description="Low complexity" evidence="5">
    <location>
        <begin position="142"/>
        <end position="161"/>
    </location>
</feature>
<keyword evidence="3" id="KW-0539">Nucleus</keyword>
<dbReference type="RefSeq" id="XP_003957187.1">
    <property type="nucleotide sequence ID" value="XM_003957138.1"/>
</dbReference>